<dbReference type="PANTHER" id="PTHR24421">
    <property type="entry name" value="NITRATE/NITRITE SENSOR PROTEIN NARX-RELATED"/>
    <property type="match status" value="1"/>
</dbReference>
<organism evidence="13 14">
    <name type="scientific">Kitasatospora saccharophila</name>
    <dbReference type="NCBI Taxonomy" id="407973"/>
    <lineage>
        <taxon>Bacteria</taxon>
        <taxon>Bacillati</taxon>
        <taxon>Actinomycetota</taxon>
        <taxon>Actinomycetes</taxon>
        <taxon>Kitasatosporales</taxon>
        <taxon>Streptomycetaceae</taxon>
        <taxon>Kitasatospora</taxon>
    </lineage>
</organism>
<feature type="transmembrane region" description="Helical" evidence="10">
    <location>
        <begin position="62"/>
        <end position="79"/>
    </location>
</feature>
<proteinExistence type="predicted"/>
<keyword evidence="4" id="KW-0808">Transferase</keyword>
<protein>
    <recommendedName>
        <fullName evidence="2">histidine kinase</fullName>
        <ecNumber evidence="2">2.7.13.3</ecNumber>
    </recommendedName>
</protein>
<keyword evidence="8" id="KW-0902">Two-component regulatory system</keyword>
<dbReference type="RefSeq" id="WP_344556971.1">
    <property type="nucleotide sequence ID" value="NZ_BAAANS010000055.1"/>
</dbReference>
<evidence type="ECO:0000256" key="8">
    <source>
        <dbReference type="ARBA" id="ARBA00023012"/>
    </source>
</evidence>
<accession>A0ABP5JDK8</accession>
<dbReference type="CDD" id="cd16917">
    <property type="entry name" value="HATPase_UhpB-NarQ-NarX-like"/>
    <property type="match status" value="1"/>
</dbReference>
<dbReference type="GO" id="GO:0016301">
    <property type="term" value="F:kinase activity"/>
    <property type="evidence" value="ECO:0007669"/>
    <property type="project" value="UniProtKB-KW"/>
</dbReference>
<keyword evidence="6 13" id="KW-0418">Kinase</keyword>
<dbReference type="Pfam" id="PF07730">
    <property type="entry name" value="HisKA_3"/>
    <property type="match status" value="1"/>
</dbReference>
<feature type="domain" description="Signal transduction histidine kinase subgroup 3 dimerisation and phosphoacceptor" evidence="12">
    <location>
        <begin position="207"/>
        <end position="272"/>
    </location>
</feature>
<sequence>MTIREDFLRALTEPLGVRRPPLATARRAWIRAVPYLLAGAAVGALLPTGIVALIRFHGVDPSLATVLAVVQSGVLLLGLTRPLLAWQLMVPSVLVGAAAAQGTAAEQPWPWPITTLLSYLFLMVLLAIRERGRTLLAVWVVTFLGCSLSWTVFNQHFDGTSVVVTALSGAVLLLGWSLRGRGEAKRLLAEQEQISGTERARRTLLEERARIARELHDVVAHHMSVITVQADSAPYRIAGLPPAAVEEFGQIAAAARGSLAEMRRLLGVLRADGSAPDKTPQPGLADLPKLLATAGQAGVRAELAVEEGVSALGPVPDAVALSAYRVVQEALANVVRHAPGATAEVRLSPADGALALTVRNGPPPGRAAAVESSGGTGQGLVGMRERVRLLAGTLDTGPTADGGYRVSAVLPLHGAATGTDPGAGPGADTDAGIDPGESTA</sequence>
<evidence type="ECO:0000256" key="1">
    <source>
        <dbReference type="ARBA" id="ARBA00000085"/>
    </source>
</evidence>
<evidence type="ECO:0000256" key="3">
    <source>
        <dbReference type="ARBA" id="ARBA00022553"/>
    </source>
</evidence>
<comment type="caution">
    <text evidence="13">The sequence shown here is derived from an EMBL/GenBank/DDBJ whole genome shotgun (WGS) entry which is preliminary data.</text>
</comment>
<keyword evidence="10" id="KW-1133">Transmembrane helix</keyword>
<dbReference type="Gene3D" id="3.30.565.10">
    <property type="entry name" value="Histidine kinase-like ATPase, C-terminal domain"/>
    <property type="match status" value="1"/>
</dbReference>
<keyword evidence="7" id="KW-0067">ATP-binding</keyword>
<name>A0ABP5JDK8_9ACTN</name>
<dbReference type="EMBL" id="BAAANS010000055">
    <property type="protein sequence ID" value="GAA2116528.1"/>
    <property type="molecule type" value="Genomic_DNA"/>
</dbReference>
<keyword evidence="14" id="KW-1185">Reference proteome</keyword>
<dbReference type="Proteomes" id="UP001500897">
    <property type="component" value="Unassembled WGS sequence"/>
</dbReference>
<dbReference type="InterPro" id="IPR036890">
    <property type="entry name" value="HATPase_C_sf"/>
</dbReference>
<evidence type="ECO:0000256" key="7">
    <source>
        <dbReference type="ARBA" id="ARBA00022840"/>
    </source>
</evidence>
<keyword evidence="10" id="KW-0472">Membrane</keyword>
<dbReference type="Pfam" id="PF02518">
    <property type="entry name" value="HATPase_c"/>
    <property type="match status" value="1"/>
</dbReference>
<dbReference type="EC" id="2.7.13.3" evidence="2"/>
<evidence type="ECO:0000256" key="4">
    <source>
        <dbReference type="ARBA" id="ARBA00022679"/>
    </source>
</evidence>
<feature type="transmembrane region" description="Helical" evidence="10">
    <location>
        <begin position="135"/>
        <end position="153"/>
    </location>
</feature>
<dbReference type="SUPFAM" id="SSF55874">
    <property type="entry name" value="ATPase domain of HSP90 chaperone/DNA topoisomerase II/histidine kinase"/>
    <property type="match status" value="1"/>
</dbReference>
<keyword evidence="10" id="KW-0812">Transmembrane</keyword>
<keyword evidence="5" id="KW-0547">Nucleotide-binding</keyword>
<feature type="domain" description="Histidine kinase/HSP90-like ATPase" evidence="11">
    <location>
        <begin position="321"/>
        <end position="412"/>
    </location>
</feature>
<dbReference type="InterPro" id="IPR003594">
    <property type="entry name" value="HATPase_dom"/>
</dbReference>
<evidence type="ECO:0000256" key="2">
    <source>
        <dbReference type="ARBA" id="ARBA00012438"/>
    </source>
</evidence>
<feature type="transmembrane region" description="Helical" evidence="10">
    <location>
        <begin position="159"/>
        <end position="178"/>
    </location>
</feature>
<feature type="region of interest" description="Disordered" evidence="9">
    <location>
        <begin position="416"/>
        <end position="440"/>
    </location>
</feature>
<evidence type="ECO:0000259" key="11">
    <source>
        <dbReference type="Pfam" id="PF02518"/>
    </source>
</evidence>
<evidence type="ECO:0000313" key="13">
    <source>
        <dbReference type="EMBL" id="GAA2116528.1"/>
    </source>
</evidence>
<evidence type="ECO:0000259" key="12">
    <source>
        <dbReference type="Pfam" id="PF07730"/>
    </source>
</evidence>
<evidence type="ECO:0000256" key="6">
    <source>
        <dbReference type="ARBA" id="ARBA00022777"/>
    </source>
</evidence>
<evidence type="ECO:0000256" key="5">
    <source>
        <dbReference type="ARBA" id="ARBA00022741"/>
    </source>
</evidence>
<dbReference type="Gene3D" id="1.20.5.1930">
    <property type="match status" value="1"/>
</dbReference>
<reference evidence="14" key="1">
    <citation type="journal article" date="2019" name="Int. J. Syst. Evol. Microbiol.">
        <title>The Global Catalogue of Microorganisms (GCM) 10K type strain sequencing project: providing services to taxonomists for standard genome sequencing and annotation.</title>
        <authorList>
            <consortium name="The Broad Institute Genomics Platform"/>
            <consortium name="The Broad Institute Genome Sequencing Center for Infectious Disease"/>
            <person name="Wu L."/>
            <person name="Ma J."/>
        </authorList>
    </citation>
    <scope>NUCLEOTIDE SEQUENCE [LARGE SCALE GENOMIC DNA]</scope>
    <source>
        <strain evidence="14">JCM 14559</strain>
    </source>
</reference>
<gene>
    <name evidence="13" type="ORF">GCM10009759_62180</name>
</gene>
<dbReference type="InterPro" id="IPR011712">
    <property type="entry name" value="Sig_transdc_His_kin_sub3_dim/P"/>
</dbReference>
<comment type="catalytic activity">
    <reaction evidence="1">
        <text>ATP + protein L-histidine = ADP + protein N-phospho-L-histidine.</text>
        <dbReference type="EC" id="2.7.13.3"/>
    </reaction>
</comment>
<evidence type="ECO:0000256" key="10">
    <source>
        <dbReference type="SAM" id="Phobius"/>
    </source>
</evidence>
<keyword evidence="3" id="KW-0597">Phosphoprotein</keyword>
<dbReference type="InterPro" id="IPR050482">
    <property type="entry name" value="Sensor_HK_TwoCompSys"/>
</dbReference>
<feature type="transmembrane region" description="Helical" evidence="10">
    <location>
        <begin position="84"/>
        <end position="103"/>
    </location>
</feature>
<feature type="transmembrane region" description="Helical" evidence="10">
    <location>
        <begin position="109"/>
        <end position="128"/>
    </location>
</feature>
<dbReference type="PANTHER" id="PTHR24421:SF10">
    <property type="entry name" value="NITRATE_NITRITE SENSOR PROTEIN NARQ"/>
    <property type="match status" value="1"/>
</dbReference>
<evidence type="ECO:0000313" key="14">
    <source>
        <dbReference type="Proteomes" id="UP001500897"/>
    </source>
</evidence>
<feature type="transmembrane region" description="Helical" evidence="10">
    <location>
        <begin position="35"/>
        <end position="56"/>
    </location>
</feature>
<evidence type="ECO:0000256" key="9">
    <source>
        <dbReference type="SAM" id="MobiDB-lite"/>
    </source>
</evidence>